<evidence type="ECO:0000259" key="2">
    <source>
        <dbReference type="Pfam" id="PF08327"/>
    </source>
</evidence>
<evidence type="ECO:0000313" key="3">
    <source>
        <dbReference type="EMBL" id="MBT9291195.1"/>
    </source>
</evidence>
<dbReference type="InterPro" id="IPR023393">
    <property type="entry name" value="START-like_dom_sf"/>
</dbReference>
<dbReference type="Pfam" id="PF08327">
    <property type="entry name" value="AHSA1"/>
    <property type="match status" value="1"/>
</dbReference>
<reference evidence="3 4" key="1">
    <citation type="submission" date="2021-06" db="EMBL/GenBank/DDBJ databases">
        <authorList>
            <person name="Grouzdev D.S."/>
            <person name="Koziaeva V."/>
        </authorList>
    </citation>
    <scope>NUCLEOTIDE SEQUENCE [LARGE SCALE GENOMIC DNA]</scope>
    <source>
        <strain evidence="3 4">22</strain>
    </source>
</reference>
<dbReference type="RefSeq" id="WP_261969763.1">
    <property type="nucleotide sequence ID" value="NZ_JAHHZF010000008.1"/>
</dbReference>
<name>A0A947D544_9HYPH</name>
<proteinExistence type="inferred from homology"/>
<evidence type="ECO:0000256" key="1">
    <source>
        <dbReference type="ARBA" id="ARBA00006817"/>
    </source>
</evidence>
<dbReference type="Proteomes" id="UP000766595">
    <property type="component" value="Unassembled WGS sequence"/>
</dbReference>
<keyword evidence="4" id="KW-1185">Reference proteome</keyword>
<accession>A0A947D544</accession>
<dbReference type="SUPFAM" id="SSF55961">
    <property type="entry name" value="Bet v1-like"/>
    <property type="match status" value="1"/>
</dbReference>
<comment type="similarity">
    <text evidence="1">Belongs to the AHA1 family.</text>
</comment>
<comment type="caution">
    <text evidence="3">The sequence shown here is derived from an EMBL/GenBank/DDBJ whole genome shotgun (WGS) entry which is preliminary data.</text>
</comment>
<gene>
    <name evidence="3" type="ORF">KL771_17145</name>
</gene>
<organism evidence="3 4">
    <name type="scientific">Prosthecodimorpha staleyi</name>
    <dbReference type="NCBI Taxonomy" id="2840188"/>
    <lineage>
        <taxon>Bacteria</taxon>
        <taxon>Pseudomonadati</taxon>
        <taxon>Pseudomonadota</taxon>
        <taxon>Alphaproteobacteria</taxon>
        <taxon>Hyphomicrobiales</taxon>
        <taxon>Ancalomicrobiaceae</taxon>
        <taxon>Prosthecodimorpha</taxon>
    </lineage>
</organism>
<evidence type="ECO:0000313" key="4">
    <source>
        <dbReference type="Proteomes" id="UP000766595"/>
    </source>
</evidence>
<dbReference type="InterPro" id="IPR013538">
    <property type="entry name" value="ASHA1/2-like_C"/>
</dbReference>
<dbReference type="AlphaFoldDB" id="A0A947D544"/>
<dbReference type="Gene3D" id="3.30.530.20">
    <property type="match status" value="1"/>
</dbReference>
<dbReference type="EMBL" id="JAHHZF010000008">
    <property type="protein sequence ID" value="MBT9291195.1"/>
    <property type="molecule type" value="Genomic_DNA"/>
</dbReference>
<dbReference type="CDD" id="cd08899">
    <property type="entry name" value="SRPBCC_CalC_Aha1-like_6"/>
    <property type="match status" value="1"/>
</dbReference>
<sequence length="185" mass="20539">MGKMETEIGGFGRRVTADTVVIERLLPGTAARLWRYLTEPDLRRQWLAAGAFDLVPGGAIELVFRNNGLTPGDAPPPAGFERFGEESRLEGIVTECDPPHCLAYSWGRSETASHVRFDLVETGGNVRLTVTHSRLADPGAMINVSAGWHSHLDLLVARIDDREPDGFWRRFATLEPIYRERLSGI</sequence>
<feature type="domain" description="Activator of Hsp90 ATPase homologue 1/2-like C-terminal" evidence="2">
    <location>
        <begin position="29"/>
        <end position="157"/>
    </location>
</feature>
<protein>
    <submittedName>
        <fullName evidence="3">SRPBCC family protein</fullName>
    </submittedName>
</protein>